<dbReference type="Pfam" id="PF08281">
    <property type="entry name" value="Sigma70_r4_2"/>
    <property type="match status" value="1"/>
</dbReference>
<reference evidence="9" key="1">
    <citation type="submission" date="2018-06" db="EMBL/GenBank/DDBJ databases">
        <authorList>
            <person name="Zhirakovskaya E."/>
        </authorList>
    </citation>
    <scope>NUCLEOTIDE SEQUENCE</scope>
</reference>
<dbReference type="InterPro" id="IPR013325">
    <property type="entry name" value="RNA_pol_sigma_r2"/>
</dbReference>
<sequence length="249" mass="28462">MNKPKNIKKRKTFLAFQGLTNCVDSIAVTELTNKRKRKSERSKPSVVSEHSSQTAYTHDPDVQLMLRVKEGDDGAFAELVKAYQDRLIGIFTNMMQQGDMAEDLAQEVFMRIYRARNGYEPTAKFSTWLFRIANNLVSNTRRSKGRRKEVAMNIKDSGPLGPRPEEKLIAEKSALMPSRQVAKIEVQQVVRDALDTLNERQRMALLLHKFEGMSYIDIGETMEMSTSAVKSLLSRARESLRQRLEGYVK</sequence>
<dbReference type="InterPro" id="IPR013324">
    <property type="entry name" value="RNA_pol_sigma_r3/r4-like"/>
</dbReference>
<accession>A0A3B1DZC6</accession>
<dbReference type="GO" id="GO:0006352">
    <property type="term" value="P:DNA-templated transcription initiation"/>
    <property type="evidence" value="ECO:0007669"/>
    <property type="project" value="InterPro"/>
</dbReference>
<dbReference type="NCBIfam" id="TIGR02937">
    <property type="entry name" value="sigma70-ECF"/>
    <property type="match status" value="1"/>
</dbReference>
<organism evidence="9">
    <name type="scientific">hydrothermal vent metagenome</name>
    <dbReference type="NCBI Taxonomy" id="652676"/>
    <lineage>
        <taxon>unclassified sequences</taxon>
        <taxon>metagenomes</taxon>
        <taxon>ecological metagenomes</taxon>
    </lineage>
</organism>
<proteinExistence type="inferred from homology"/>
<dbReference type="GO" id="GO:0003677">
    <property type="term" value="F:DNA binding"/>
    <property type="evidence" value="ECO:0007669"/>
    <property type="project" value="UniProtKB-KW"/>
</dbReference>
<evidence type="ECO:0000256" key="5">
    <source>
        <dbReference type="ARBA" id="ARBA00023163"/>
    </source>
</evidence>
<dbReference type="PANTHER" id="PTHR43133">
    <property type="entry name" value="RNA POLYMERASE ECF-TYPE SIGMA FACTO"/>
    <property type="match status" value="1"/>
</dbReference>
<dbReference type="SUPFAM" id="SSF88659">
    <property type="entry name" value="Sigma3 and sigma4 domains of RNA polymerase sigma factors"/>
    <property type="match status" value="1"/>
</dbReference>
<evidence type="ECO:0000313" key="9">
    <source>
        <dbReference type="EMBL" id="VAX41728.1"/>
    </source>
</evidence>
<feature type="region of interest" description="Disordered" evidence="6">
    <location>
        <begin position="33"/>
        <end position="58"/>
    </location>
</feature>
<keyword evidence="4" id="KW-0238">DNA-binding</keyword>
<dbReference type="AlphaFoldDB" id="A0A3B1DZC6"/>
<dbReference type="Pfam" id="PF04542">
    <property type="entry name" value="Sigma70_r2"/>
    <property type="match status" value="1"/>
</dbReference>
<dbReference type="SUPFAM" id="SSF88946">
    <property type="entry name" value="Sigma2 domain of RNA polymerase sigma factors"/>
    <property type="match status" value="1"/>
</dbReference>
<evidence type="ECO:0000256" key="4">
    <source>
        <dbReference type="ARBA" id="ARBA00023125"/>
    </source>
</evidence>
<dbReference type="InterPro" id="IPR039425">
    <property type="entry name" value="RNA_pol_sigma-70-like"/>
</dbReference>
<dbReference type="Gene3D" id="1.10.10.10">
    <property type="entry name" value="Winged helix-like DNA-binding domain superfamily/Winged helix DNA-binding domain"/>
    <property type="match status" value="1"/>
</dbReference>
<dbReference type="InterPro" id="IPR013249">
    <property type="entry name" value="RNA_pol_sigma70_r4_t2"/>
</dbReference>
<keyword evidence="3" id="KW-0731">Sigma factor</keyword>
<dbReference type="InterPro" id="IPR014284">
    <property type="entry name" value="RNA_pol_sigma-70_dom"/>
</dbReference>
<name>A0A3B1DZC6_9ZZZZ</name>
<dbReference type="Gene3D" id="1.10.1740.10">
    <property type="match status" value="1"/>
</dbReference>
<dbReference type="InterPro" id="IPR036388">
    <property type="entry name" value="WH-like_DNA-bd_sf"/>
</dbReference>
<feature type="domain" description="RNA polymerase sigma factor 70 region 4 type 2" evidence="8">
    <location>
        <begin position="189"/>
        <end position="240"/>
    </location>
</feature>
<evidence type="ECO:0000256" key="6">
    <source>
        <dbReference type="SAM" id="MobiDB-lite"/>
    </source>
</evidence>
<evidence type="ECO:0000259" key="7">
    <source>
        <dbReference type="Pfam" id="PF04542"/>
    </source>
</evidence>
<evidence type="ECO:0000256" key="1">
    <source>
        <dbReference type="ARBA" id="ARBA00010641"/>
    </source>
</evidence>
<keyword evidence="5" id="KW-0804">Transcription</keyword>
<comment type="similarity">
    <text evidence="1">Belongs to the sigma-70 factor family. ECF subfamily.</text>
</comment>
<dbReference type="InterPro" id="IPR007627">
    <property type="entry name" value="RNA_pol_sigma70_r2"/>
</dbReference>
<feature type="domain" description="RNA polymerase sigma-70 region 2" evidence="7">
    <location>
        <begin position="79"/>
        <end position="147"/>
    </location>
</feature>
<dbReference type="PANTHER" id="PTHR43133:SF8">
    <property type="entry name" value="RNA POLYMERASE SIGMA FACTOR HI_1459-RELATED"/>
    <property type="match status" value="1"/>
</dbReference>
<evidence type="ECO:0000256" key="3">
    <source>
        <dbReference type="ARBA" id="ARBA00023082"/>
    </source>
</evidence>
<dbReference type="GO" id="GO:0016987">
    <property type="term" value="F:sigma factor activity"/>
    <property type="evidence" value="ECO:0007669"/>
    <property type="project" value="UniProtKB-KW"/>
</dbReference>
<protein>
    <submittedName>
        <fullName evidence="9">RNA polymerase ECF-type sigma factor</fullName>
    </submittedName>
</protein>
<evidence type="ECO:0000256" key="2">
    <source>
        <dbReference type="ARBA" id="ARBA00023015"/>
    </source>
</evidence>
<dbReference type="EMBL" id="UOGL01000582">
    <property type="protein sequence ID" value="VAX41728.1"/>
    <property type="molecule type" value="Genomic_DNA"/>
</dbReference>
<dbReference type="CDD" id="cd06171">
    <property type="entry name" value="Sigma70_r4"/>
    <property type="match status" value="1"/>
</dbReference>
<gene>
    <name evidence="9" type="ORF">MNBD_PLANCTO02-2500</name>
</gene>
<keyword evidence="2" id="KW-0805">Transcription regulation</keyword>
<dbReference type="PROSITE" id="PS01063">
    <property type="entry name" value="SIGMA70_ECF"/>
    <property type="match status" value="1"/>
</dbReference>
<dbReference type="InterPro" id="IPR000838">
    <property type="entry name" value="RNA_pol_sigma70_ECF_CS"/>
</dbReference>
<evidence type="ECO:0000259" key="8">
    <source>
        <dbReference type="Pfam" id="PF08281"/>
    </source>
</evidence>